<dbReference type="InterPro" id="IPR014001">
    <property type="entry name" value="Helicase_ATP-bd"/>
</dbReference>
<protein>
    <recommendedName>
        <fullName evidence="9">Transcription-repair-coupling factor</fullName>
        <shortName evidence="9">TRCF</shortName>
        <ecNumber evidence="9">3.6.4.-</ecNumber>
    </recommendedName>
</protein>
<dbReference type="SUPFAM" id="SSF141259">
    <property type="entry name" value="CarD-like"/>
    <property type="match status" value="1"/>
</dbReference>
<comment type="subcellular location">
    <subcellularLocation>
        <location evidence="9">Cytoplasm</location>
    </subcellularLocation>
</comment>
<feature type="domain" description="Helicase ATP-binding" evidence="10">
    <location>
        <begin position="618"/>
        <end position="779"/>
    </location>
</feature>
<sequence length="1156" mass="132286">MNYTELKSIPEFKEIENNIKKKKRTLVYGLSGGQKSFLIANLIQNTDIKILFINNNHSSSEKVMDELKTYLGEDKVGLFPSNPLLPGEVDYRSKDLELQRIETLKGIIEGNLGVVVTQIQNLLEILPSKEILLEAQFKIKYNEDYPFSDIEEKLTELGYIRANLVEKRGDFSIRGSIVDIYPSVSINPIRIEFFGDTVESIRYFDLSSQRSRETIEEITIYPNTLNILNKDRKSKLINELKTLLESSKDIKIKQKITRDLERIENNLVFENLGQYSSIIYDGGVSLLDLLDEYVIVLDEPPFIKTELEGWEKDYRERLKHLIEKGEVTNIPLYFESDKIIHKLNKKNLLYLCLLLRTLGPFQVDDTVSLPFRQAPVFAGNIELFLKEVEKLVQEGYQVKIYYNNQETKENLTKEITERKILLGDGGKPGVYFNQGPLEEGFIFDKGKIACFVESQIYKRVRGKKGKGIQQGINITDISHLDIGDYVVHINHGIGIFKGIITLEVAGGKRDYIHVQYAGNDKLYIPTDQLHLLQKYVGGEGKEPKIYSLSGNEWLKTTQKAKKSIKNMAENLLYLYAKRQNTQGFQFSPDSHWQSQFEGTFPYTETEDQLTAIKEIKRDMEQPKPMDRLLCGDVGYGKTEVAMRAAMKAVLDGKQVAVLVPTTILAQQHYKTFKERFIDFPVNIDVFSRFRTKKQNEEGLLRLATGITDIAIGTHKLLQNNVVFKDLGLIIIDEEQRFGVAHKEKLKQLKVGVDVLTLTATPIPRTLHMSMLGIRDLSVIETPPEDRFPVQTYVLEYSDDIIITAIKREIERGGQVYFLYNRVQTIEMMANRLQSLLPDSRIAIAHGQMSENKLEKTMLEFLEGEHDILLSTTIIETGLDIPNVNTLIIYDADKFGLSQLYQLRGRVGRSNRIAYCYLTYQKDKVLTEVAQKRLQAIKEFTELGSGFKIAMRDLEIRGAGNILGVEQHGFIASIGFDLYCQLLEEAIAELKGQKKEEPLLEITLELPIDGFIPEKMMSKSLKIAFYRKISTANNLERLEEIEEELIDRFGELPIETVNLIDIARIKIMGQKLQVKSITAKSLGYLQKMGTSEYSVEIKFYPTGKITGKDLLEIYQNNRNINFTAKGHNLIIELKKVEKSELLGEIEKLFHQLFAVLN</sequence>
<dbReference type="PANTHER" id="PTHR47964:SF1">
    <property type="entry name" value="ATP-DEPENDENT DNA HELICASE HOMOLOG RECG, CHLOROPLASTIC"/>
    <property type="match status" value="1"/>
</dbReference>
<evidence type="ECO:0000313" key="12">
    <source>
        <dbReference type="EMBL" id="SET19421.1"/>
    </source>
</evidence>
<evidence type="ECO:0000259" key="10">
    <source>
        <dbReference type="PROSITE" id="PS51192"/>
    </source>
</evidence>
<dbReference type="GO" id="GO:0005737">
    <property type="term" value="C:cytoplasm"/>
    <property type="evidence" value="ECO:0007669"/>
    <property type="project" value="UniProtKB-SubCell"/>
</dbReference>
<dbReference type="Pfam" id="PF03461">
    <property type="entry name" value="TRCF"/>
    <property type="match status" value="1"/>
</dbReference>
<dbReference type="Proteomes" id="UP000243819">
    <property type="component" value="Unassembled WGS sequence"/>
</dbReference>
<dbReference type="PROSITE" id="PS51194">
    <property type="entry name" value="HELICASE_CTER"/>
    <property type="match status" value="1"/>
</dbReference>
<dbReference type="InterPro" id="IPR041471">
    <property type="entry name" value="UvrB_inter"/>
</dbReference>
<dbReference type="InterPro" id="IPR036101">
    <property type="entry name" value="CarD-like/TRCF_RID_sf"/>
</dbReference>
<keyword evidence="5 12" id="KW-0347">Helicase</keyword>
<keyword evidence="3 9" id="KW-0227">DNA damage</keyword>
<comment type="function">
    <text evidence="9">Couples transcription and DNA repair by recognizing RNA polymerase (RNAP) stalled at DNA lesions. Mediates ATP-dependent release of RNAP and its truncated transcript from the DNA, and recruitment of nucleotide excision repair machinery to the damaged site.</text>
</comment>
<dbReference type="InterPro" id="IPR004576">
    <property type="entry name" value="Mfd"/>
</dbReference>
<comment type="similarity">
    <text evidence="9">In the N-terminal section; belongs to the UvrB family.</text>
</comment>
<evidence type="ECO:0000259" key="11">
    <source>
        <dbReference type="PROSITE" id="PS51194"/>
    </source>
</evidence>
<dbReference type="InterPro" id="IPR001650">
    <property type="entry name" value="Helicase_C-like"/>
</dbReference>
<evidence type="ECO:0000256" key="9">
    <source>
        <dbReference type="HAMAP-Rule" id="MF_00969"/>
    </source>
</evidence>
<evidence type="ECO:0000256" key="6">
    <source>
        <dbReference type="ARBA" id="ARBA00022840"/>
    </source>
</evidence>
<keyword evidence="8 9" id="KW-0234">DNA repair</keyword>
<proteinExistence type="inferred from homology"/>
<evidence type="ECO:0000256" key="5">
    <source>
        <dbReference type="ARBA" id="ARBA00022806"/>
    </source>
</evidence>
<dbReference type="EMBL" id="FOIF01000076">
    <property type="protein sequence ID" value="SET19421.1"/>
    <property type="molecule type" value="Genomic_DNA"/>
</dbReference>
<keyword evidence="1 9" id="KW-0963">Cytoplasm</keyword>
<dbReference type="EC" id="3.6.4.-" evidence="9"/>
<comment type="similarity">
    <text evidence="9">In the C-terminal section; belongs to the helicase family. RecG subfamily.</text>
</comment>
<dbReference type="GO" id="GO:0003684">
    <property type="term" value="F:damaged DNA binding"/>
    <property type="evidence" value="ECO:0007669"/>
    <property type="project" value="InterPro"/>
</dbReference>
<evidence type="ECO:0000313" key="13">
    <source>
        <dbReference type="Proteomes" id="UP000243819"/>
    </source>
</evidence>
<evidence type="ECO:0000256" key="8">
    <source>
        <dbReference type="ARBA" id="ARBA00023204"/>
    </source>
</evidence>
<dbReference type="InterPro" id="IPR037235">
    <property type="entry name" value="TRCF-like_C_D7"/>
</dbReference>
<reference evidence="13" key="1">
    <citation type="submission" date="2016-10" db="EMBL/GenBank/DDBJ databases">
        <authorList>
            <person name="Varghese N."/>
            <person name="Submissions S."/>
        </authorList>
    </citation>
    <scope>NUCLEOTIDE SEQUENCE [LARGE SCALE GENOMIC DNA]</scope>
    <source>
        <strain evidence="13">DSM 13577</strain>
    </source>
</reference>
<dbReference type="RefSeq" id="WP_091351518.1">
    <property type="nucleotide sequence ID" value="NZ_FOIF01000076.1"/>
</dbReference>
<evidence type="ECO:0000256" key="1">
    <source>
        <dbReference type="ARBA" id="ARBA00022490"/>
    </source>
</evidence>
<dbReference type="SUPFAM" id="SSF143517">
    <property type="entry name" value="TRCF domain-like"/>
    <property type="match status" value="1"/>
</dbReference>
<dbReference type="PANTHER" id="PTHR47964">
    <property type="entry name" value="ATP-DEPENDENT DNA HELICASE HOMOLOG RECG, CHLOROPLASTIC"/>
    <property type="match status" value="1"/>
</dbReference>
<dbReference type="GO" id="GO:0000716">
    <property type="term" value="P:transcription-coupled nucleotide-excision repair, DNA damage recognition"/>
    <property type="evidence" value="ECO:0007669"/>
    <property type="project" value="UniProtKB-UniRule"/>
</dbReference>
<dbReference type="Pfam" id="PF17757">
    <property type="entry name" value="UvrB_inter"/>
    <property type="match status" value="1"/>
</dbReference>
<dbReference type="GO" id="GO:0006355">
    <property type="term" value="P:regulation of DNA-templated transcription"/>
    <property type="evidence" value="ECO:0007669"/>
    <property type="project" value="UniProtKB-UniRule"/>
</dbReference>
<dbReference type="SMART" id="SM00487">
    <property type="entry name" value="DEXDc"/>
    <property type="match status" value="1"/>
</dbReference>
<dbReference type="HAMAP" id="MF_00969">
    <property type="entry name" value="TRCF"/>
    <property type="match status" value="1"/>
</dbReference>
<dbReference type="OrthoDB" id="9804325at2"/>
<dbReference type="GO" id="GO:0005524">
    <property type="term" value="F:ATP binding"/>
    <property type="evidence" value="ECO:0007669"/>
    <property type="project" value="UniProtKB-UniRule"/>
</dbReference>
<dbReference type="GO" id="GO:0016787">
    <property type="term" value="F:hydrolase activity"/>
    <property type="evidence" value="ECO:0007669"/>
    <property type="project" value="UniProtKB-KW"/>
</dbReference>
<keyword evidence="4 9" id="KW-0378">Hydrolase</keyword>
<dbReference type="Gene3D" id="3.40.50.300">
    <property type="entry name" value="P-loop containing nucleotide triphosphate hydrolases"/>
    <property type="match status" value="2"/>
</dbReference>
<dbReference type="PROSITE" id="PS51192">
    <property type="entry name" value="HELICASE_ATP_BIND_1"/>
    <property type="match status" value="1"/>
</dbReference>
<keyword evidence="6 9" id="KW-0067">ATP-binding</keyword>
<dbReference type="SUPFAM" id="SSF52540">
    <property type="entry name" value="P-loop containing nucleoside triphosphate hydrolases"/>
    <property type="match status" value="3"/>
</dbReference>
<dbReference type="Pfam" id="PF00271">
    <property type="entry name" value="Helicase_C"/>
    <property type="match status" value="1"/>
</dbReference>
<dbReference type="InterPro" id="IPR047112">
    <property type="entry name" value="RecG/Mfd"/>
</dbReference>
<dbReference type="InterPro" id="IPR011545">
    <property type="entry name" value="DEAD/DEAH_box_helicase_dom"/>
</dbReference>
<dbReference type="Gene3D" id="3.30.2060.10">
    <property type="entry name" value="Penicillin-binding protein 1b domain"/>
    <property type="match status" value="1"/>
</dbReference>
<feature type="domain" description="Helicase C-terminal" evidence="11">
    <location>
        <begin position="796"/>
        <end position="954"/>
    </location>
</feature>
<dbReference type="Pfam" id="PF02559">
    <property type="entry name" value="CarD_TRCF_RID"/>
    <property type="match status" value="1"/>
</dbReference>
<name>A0A1I0CIH5_9FIRM</name>
<gene>
    <name evidence="9" type="primary">mfd</name>
    <name evidence="12" type="ORF">SAMN03080614_10765</name>
</gene>
<keyword evidence="2 9" id="KW-0547">Nucleotide-binding</keyword>
<dbReference type="STRING" id="1120990.SAMN03080614_10765"/>
<dbReference type="Gene3D" id="3.40.50.11180">
    <property type="match status" value="1"/>
</dbReference>
<dbReference type="CDD" id="cd17991">
    <property type="entry name" value="DEXHc_TRCF"/>
    <property type="match status" value="1"/>
</dbReference>
<keyword evidence="7 9" id="KW-0238">DNA-binding</keyword>
<dbReference type="Gene3D" id="3.90.1150.50">
    <property type="entry name" value="Transcription-repair-coupling factor, D7 domain"/>
    <property type="match status" value="1"/>
</dbReference>
<dbReference type="SMART" id="SM00982">
    <property type="entry name" value="TRCF"/>
    <property type="match status" value="1"/>
</dbReference>
<dbReference type="InterPro" id="IPR027417">
    <property type="entry name" value="P-loop_NTPase"/>
</dbReference>
<dbReference type="NCBIfam" id="TIGR00580">
    <property type="entry name" value="mfd"/>
    <property type="match status" value="1"/>
</dbReference>
<evidence type="ECO:0000256" key="4">
    <source>
        <dbReference type="ARBA" id="ARBA00022801"/>
    </source>
</evidence>
<dbReference type="SMART" id="SM01058">
    <property type="entry name" value="CarD_TRCF"/>
    <property type="match status" value="1"/>
</dbReference>
<dbReference type="SMART" id="SM00490">
    <property type="entry name" value="HELICc"/>
    <property type="match status" value="1"/>
</dbReference>
<dbReference type="Pfam" id="PF00270">
    <property type="entry name" value="DEAD"/>
    <property type="match status" value="1"/>
</dbReference>
<dbReference type="Gene3D" id="2.40.10.170">
    <property type="match status" value="1"/>
</dbReference>
<organism evidence="12 13">
    <name type="scientific">Anaerobranca gottschalkii DSM 13577</name>
    <dbReference type="NCBI Taxonomy" id="1120990"/>
    <lineage>
        <taxon>Bacteria</taxon>
        <taxon>Bacillati</taxon>
        <taxon>Bacillota</taxon>
        <taxon>Clostridia</taxon>
        <taxon>Eubacteriales</taxon>
        <taxon>Proteinivoracaceae</taxon>
        <taxon>Anaerobranca</taxon>
    </lineage>
</organism>
<evidence type="ECO:0000256" key="2">
    <source>
        <dbReference type="ARBA" id="ARBA00022741"/>
    </source>
</evidence>
<keyword evidence="13" id="KW-1185">Reference proteome</keyword>
<dbReference type="InterPro" id="IPR003711">
    <property type="entry name" value="CarD-like/TRCF_RID"/>
</dbReference>
<evidence type="ECO:0000256" key="7">
    <source>
        <dbReference type="ARBA" id="ARBA00023125"/>
    </source>
</evidence>
<dbReference type="AlphaFoldDB" id="A0A1I0CIH5"/>
<dbReference type="InterPro" id="IPR005118">
    <property type="entry name" value="TRCF_C"/>
</dbReference>
<evidence type="ECO:0000256" key="3">
    <source>
        <dbReference type="ARBA" id="ARBA00022763"/>
    </source>
</evidence>
<dbReference type="GO" id="GO:0003678">
    <property type="term" value="F:DNA helicase activity"/>
    <property type="evidence" value="ECO:0007669"/>
    <property type="project" value="TreeGrafter"/>
</dbReference>
<accession>A0A1I0CIH5</accession>